<gene>
    <name evidence="1" type="ORF">SAMN05660909_00421</name>
</gene>
<sequence>MPAGSFIDSGNNSPFAIHGTVTTTDEKQTTLIMKLIETPIAMNKKIVAQLEKKSCGITALGAFFTVY</sequence>
<organism evidence="1 2">
    <name type="scientific">Chitinophaga terrae</name>
    <name type="common">ex Kim and Jung 2007</name>
    <dbReference type="NCBI Taxonomy" id="408074"/>
    <lineage>
        <taxon>Bacteria</taxon>
        <taxon>Pseudomonadati</taxon>
        <taxon>Bacteroidota</taxon>
        <taxon>Chitinophagia</taxon>
        <taxon>Chitinophagales</taxon>
        <taxon>Chitinophagaceae</taxon>
        <taxon>Chitinophaga</taxon>
    </lineage>
</organism>
<dbReference type="Proteomes" id="UP000199656">
    <property type="component" value="Unassembled WGS sequence"/>
</dbReference>
<protein>
    <submittedName>
        <fullName evidence="1">Uncharacterized protein</fullName>
    </submittedName>
</protein>
<dbReference type="AlphaFoldDB" id="A0A1H3XQ90"/>
<evidence type="ECO:0000313" key="2">
    <source>
        <dbReference type="Proteomes" id="UP000199656"/>
    </source>
</evidence>
<name>A0A1H3XQ90_9BACT</name>
<evidence type="ECO:0000313" key="1">
    <source>
        <dbReference type="EMBL" id="SEA01503.1"/>
    </source>
</evidence>
<dbReference type="RefSeq" id="WP_089758185.1">
    <property type="nucleotide sequence ID" value="NZ_BKAT01000010.1"/>
</dbReference>
<dbReference type="EMBL" id="FNRL01000002">
    <property type="protein sequence ID" value="SEA01503.1"/>
    <property type="molecule type" value="Genomic_DNA"/>
</dbReference>
<proteinExistence type="predicted"/>
<accession>A0A1H3XQ90</accession>
<keyword evidence="2" id="KW-1185">Reference proteome</keyword>
<reference evidence="2" key="1">
    <citation type="submission" date="2016-10" db="EMBL/GenBank/DDBJ databases">
        <authorList>
            <person name="Varghese N."/>
            <person name="Submissions S."/>
        </authorList>
    </citation>
    <scope>NUCLEOTIDE SEQUENCE [LARGE SCALE GENOMIC DNA]</scope>
    <source>
        <strain evidence="2">DSM 23920</strain>
    </source>
</reference>